<dbReference type="EMBL" id="JARKIB010000054">
    <property type="protein sequence ID" value="KAJ7753793.1"/>
    <property type="molecule type" value="Genomic_DNA"/>
</dbReference>
<comment type="caution">
    <text evidence="2">The sequence shown here is derived from an EMBL/GenBank/DDBJ whole genome shotgun (WGS) entry which is preliminary data.</text>
</comment>
<dbReference type="Proteomes" id="UP001215598">
    <property type="component" value="Unassembled WGS sequence"/>
</dbReference>
<evidence type="ECO:0000256" key="1">
    <source>
        <dbReference type="SAM" id="MobiDB-lite"/>
    </source>
</evidence>
<feature type="region of interest" description="Disordered" evidence="1">
    <location>
        <begin position="98"/>
        <end position="153"/>
    </location>
</feature>
<name>A0AAD7J2N0_9AGAR</name>
<keyword evidence="3" id="KW-1185">Reference proteome</keyword>
<accession>A0AAD7J2N0</accession>
<evidence type="ECO:0000313" key="2">
    <source>
        <dbReference type="EMBL" id="KAJ7753793.1"/>
    </source>
</evidence>
<sequence length="313" mass="34756">MGSRTRRCHEKSIVETRIGCRQTTETKLYPIDDAAVEPARAVQHAHLQRRGITVTAFTQSTVRTQRRRLHPRWRERRRARTPSVGTSTAQVFAYRATPQKRKHTLPARASGHYTPVRPAPKRQNNSSNNTRMSAYYPHPRSSRETTRPRKKKYAPVGVVHALVSLRLRSPAVHPRTVPAEARATAPRVRVRGPGNIPLPALITQQREEKLTKNGRPSSILVLTFLLPPLHSFPPRHLGRRGRPIGPQDAYGGEQTSWISAFSRGALRGGAVRAGACGGEGVSMSLLDEARKKSRVKERGTTNSAEGRESGAGR</sequence>
<organism evidence="2 3">
    <name type="scientific">Mycena metata</name>
    <dbReference type="NCBI Taxonomy" id="1033252"/>
    <lineage>
        <taxon>Eukaryota</taxon>
        <taxon>Fungi</taxon>
        <taxon>Dikarya</taxon>
        <taxon>Basidiomycota</taxon>
        <taxon>Agaricomycotina</taxon>
        <taxon>Agaricomycetes</taxon>
        <taxon>Agaricomycetidae</taxon>
        <taxon>Agaricales</taxon>
        <taxon>Marasmiineae</taxon>
        <taxon>Mycenaceae</taxon>
        <taxon>Mycena</taxon>
    </lineage>
</organism>
<reference evidence="2" key="1">
    <citation type="submission" date="2023-03" db="EMBL/GenBank/DDBJ databases">
        <title>Massive genome expansion in bonnet fungi (Mycena s.s.) driven by repeated elements and novel gene families across ecological guilds.</title>
        <authorList>
            <consortium name="Lawrence Berkeley National Laboratory"/>
            <person name="Harder C.B."/>
            <person name="Miyauchi S."/>
            <person name="Viragh M."/>
            <person name="Kuo A."/>
            <person name="Thoen E."/>
            <person name="Andreopoulos B."/>
            <person name="Lu D."/>
            <person name="Skrede I."/>
            <person name="Drula E."/>
            <person name="Henrissat B."/>
            <person name="Morin E."/>
            <person name="Kohler A."/>
            <person name="Barry K."/>
            <person name="LaButti K."/>
            <person name="Morin E."/>
            <person name="Salamov A."/>
            <person name="Lipzen A."/>
            <person name="Mereny Z."/>
            <person name="Hegedus B."/>
            <person name="Baldrian P."/>
            <person name="Stursova M."/>
            <person name="Weitz H."/>
            <person name="Taylor A."/>
            <person name="Grigoriev I.V."/>
            <person name="Nagy L.G."/>
            <person name="Martin F."/>
            <person name="Kauserud H."/>
        </authorList>
    </citation>
    <scope>NUCLEOTIDE SEQUENCE</scope>
    <source>
        <strain evidence="2">CBHHK182m</strain>
    </source>
</reference>
<evidence type="ECO:0000313" key="3">
    <source>
        <dbReference type="Proteomes" id="UP001215598"/>
    </source>
</evidence>
<protein>
    <submittedName>
        <fullName evidence="2">Uncharacterized protein</fullName>
    </submittedName>
</protein>
<gene>
    <name evidence="2" type="ORF">B0H16DRAFT_1459266</name>
</gene>
<proteinExistence type="predicted"/>
<feature type="compositionally biased region" description="Polar residues" evidence="1">
    <location>
        <begin position="122"/>
        <end position="132"/>
    </location>
</feature>
<dbReference type="AlphaFoldDB" id="A0AAD7J2N0"/>
<feature type="region of interest" description="Disordered" evidence="1">
    <location>
        <begin position="276"/>
        <end position="313"/>
    </location>
</feature>